<feature type="repeat" description="PPR" evidence="2">
    <location>
        <begin position="779"/>
        <end position="813"/>
    </location>
</feature>
<dbReference type="InterPro" id="IPR043153">
    <property type="entry name" value="DENN_C"/>
</dbReference>
<dbReference type="SMART" id="SM00800">
    <property type="entry name" value="uDENN"/>
    <property type="match status" value="1"/>
</dbReference>
<accession>A0AAQ4NQ51</accession>
<feature type="region of interest" description="Disordered" evidence="3">
    <location>
        <begin position="684"/>
        <end position="704"/>
    </location>
</feature>
<feature type="region of interest" description="Disordered" evidence="3">
    <location>
        <begin position="1264"/>
        <end position="1285"/>
    </location>
</feature>
<evidence type="ECO:0000313" key="7">
    <source>
        <dbReference type="Proteomes" id="UP000007635"/>
    </source>
</evidence>
<evidence type="ECO:0000256" key="3">
    <source>
        <dbReference type="SAM" id="MobiDB-lite"/>
    </source>
</evidence>
<dbReference type="InterPro" id="IPR005112">
    <property type="entry name" value="dDENN_dom"/>
</dbReference>
<dbReference type="PROSITE" id="PS51498">
    <property type="entry name" value="MABP"/>
    <property type="match status" value="1"/>
</dbReference>
<evidence type="ECO:0000256" key="2">
    <source>
        <dbReference type="PROSITE-ProRule" id="PRU00708"/>
    </source>
</evidence>
<dbReference type="Gene3D" id="3.30.450.200">
    <property type="match status" value="1"/>
</dbReference>
<evidence type="ECO:0000313" key="6">
    <source>
        <dbReference type="Ensembl" id="ENSGACP00000028546.1"/>
    </source>
</evidence>
<evidence type="ECO:0000259" key="4">
    <source>
        <dbReference type="PROSITE" id="PS50211"/>
    </source>
</evidence>
<dbReference type="GO" id="GO:0031410">
    <property type="term" value="C:cytoplasmic vesicle"/>
    <property type="evidence" value="ECO:0007669"/>
    <property type="project" value="TreeGrafter"/>
</dbReference>
<dbReference type="FunFam" id="1.25.40.10:FF:000042">
    <property type="entry name" value="C-myc promoter-binding protein isoform X1"/>
    <property type="match status" value="1"/>
</dbReference>
<feature type="domain" description="UDENN" evidence="4">
    <location>
        <begin position="194"/>
        <end position="612"/>
    </location>
</feature>
<dbReference type="PANTHER" id="PTHR12296">
    <property type="entry name" value="DENN DOMAIN-CONTAINING PROTEIN 4"/>
    <property type="match status" value="1"/>
</dbReference>
<reference evidence="6 7" key="1">
    <citation type="journal article" date="2021" name="G3 (Bethesda)">
        <title>Improved contiguity of the threespine stickleback genome using long-read sequencing.</title>
        <authorList>
            <person name="Nath S."/>
            <person name="Shaw D.E."/>
            <person name="White M.A."/>
        </authorList>
    </citation>
    <scope>NUCLEOTIDE SEQUENCE [LARGE SCALE GENOMIC DNA]</scope>
    <source>
        <strain evidence="6 7">Lake Benthic</strain>
    </source>
</reference>
<reference evidence="6" key="2">
    <citation type="submission" date="2025-08" db="UniProtKB">
        <authorList>
            <consortium name="Ensembl"/>
        </authorList>
    </citation>
    <scope>IDENTIFICATION</scope>
</reference>
<feature type="compositionally biased region" description="Low complexity" evidence="3">
    <location>
        <begin position="1132"/>
        <end position="1148"/>
    </location>
</feature>
<dbReference type="Gene3D" id="1.25.40.10">
    <property type="entry name" value="Tetratricopeptide repeat domain"/>
    <property type="match status" value="1"/>
</dbReference>
<feature type="compositionally biased region" description="Polar residues" evidence="3">
    <location>
        <begin position="880"/>
        <end position="889"/>
    </location>
</feature>
<dbReference type="GO" id="GO:0005085">
    <property type="term" value="F:guanyl-nucleotide exchange factor activity"/>
    <property type="evidence" value="ECO:0007669"/>
    <property type="project" value="UniProtKB-KW"/>
</dbReference>
<dbReference type="InterPro" id="IPR011990">
    <property type="entry name" value="TPR-like_helical_dom_sf"/>
</dbReference>
<feature type="compositionally biased region" description="Basic and acidic residues" evidence="3">
    <location>
        <begin position="890"/>
        <end position="905"/>
    </location>
</feature>
<dbReference type="InterPro" id="IPR005113">
    <property type="entry name" value="uDENN_dom"/>
</dbReference>
<name>A0AAQ4NQ51_GASAC</name>
<proteinExistence type="predicted"/>
<dbReference type="PROSITE" id="PS51375">
    <property type="entry name" value="PPR"/>
    <property type="match status" value="1"/>
</dbReference>
<dbReference type="Pfam" id="PF03456">
    <property type="entry name" value="uDENN"/>
    <property type="match status" value="1"/>
</dbReference>
<feature type="region of interest" description="Disordered" evidence="3">
    <location>
        <begin position="1059"/>
        <end position="1148"/>
    </location>
</feature>
<feature type="compositionally biased region" description="Low complexity" evidence="3">
    <location>
        <begin position="1061"/>
        <end position="1070"/>
    </location>
</feature>
<keyword evidence="1" id="KW-0344">Guanine-nucleotide releasing factor</keyword>
<dbReference type="InterPro" id="IPR051696">
    <property type="entry name" value="DENN_Domain_GEFs"/>
</dbReference>
<dbReference type="InterPro" id="IPR001194">
    <property type="entry name" value="cDENN_dom"/>
</dbReference>
<dbReference type="Ensembl" id="ENSGACT00000041669.1">
    <property type="protein sequence ID" value="ENSGACP00000028546.1"/>
    <property type="gene ID" value="ENSGACG00000004867.2"/>
</dbReference>
<dbReference type="Pfam" id="PF02141">
    <property type="entry name" value="DENN"/>
    <property type="match status" value="2"/>
</dbReference>
<dbReference type="SMART" id="SM00799">
    <property type="entry name" value="DENN"/>
    <property type="match status" value="1"/>
</dbReference>
<feature type="compositionally biased region" description="Polar residues" evidence="3">
    <location>
        <begin position="1275"/>
        <end position="1285"/>
    </location>
</feature>
<dbReference type="PANTHER" id="PTHR12296:SF16">
    <property type="entry name" value="C-MYC PROMOTER-BINDING PROTEIN"/>
    <property type="match status" value="1"/>
</dbReference>
<dbReference type="InterPro" id="IPR023341">
    <property type="entry name" value="MABP"/>
</dbReference>
<sequence length="1619" mass="180021">MEDKGPRVADYFVVAGLTDLSKPLEEELHFDDAGPKSVQPKAPITDVAVVIRSLGEEVPPGFTCVESTPSGLSAELNGASLRGPQIFLCFKRGRDKPPLTDLGSSSQRIYITYRRAPKSQPHTSLAVTDVCVVIPGKGETPPHTFCKVDKNLNSSMVGEISTTIGYKLCCVCSKNAEFVLWAQSNDRKRNQMEECSCVQVFGLYLFDCVVCDVCPGLLCRYPEEDYESFPLPESVPMFCLPMGATVECWPEHTKHSLPVFSTFVLTGASGEKVYGAAIQFYEPYSEEKLSERQCSQLGLPSADGTRSIYSNKSICLLSHWPFFQSFRSFLTFLYRYSISGPHALPIEKHISHFMQNVPFPSTQRPRILVQLSPHDSLILSQPVSSPLPLRTQPPCCVCIIDHTDPPFQMIFPFHWPCPYIPLCPLALAGVLSAPCPFIVGVDSRYFDLYVPPADISCVDLDTNTISQKDDKKALTWKILPRRACKHLLSTLNKLYQQLTEGGQMNREDVQMEHTVTEMELDGGKSLHTLELEIQEAFLSFMAAILRGYRSYLLPITQAPSEKTTDASSLFDIQGFVKSRDRSHQRFYSLMTKTQMFSRFIEECSFVSDKDASLAFFDECVDKMDSERLEETRLIELDESHRSEHTVYVNPPELPPLPRGEEHPLCYSYSEFPVLNAELLQSLEGPKPPSAGMAPRHSSPASPTAIFRRSKQEIKSAQKMAKTYSSMPQMWSKCLLRHCYGLWFICLPGFVATCHSKVRALRTAYDVLRKMQDNKLQAPDEVCYRVLLQLCGQYSQPVLAVRVLFEMKKAGVQPNAITYGYYNKAVLESTWPSTTRGGYFLWGKLRNVVLGVLKFKHAGRKQPTPHRDHQLSDGSDLDTVSHGSLDSANDSAERTSIDTDFTKMDSSDDGFSTGGQSDQGYDSLSKEEERMCSRESNYSSAVEDKRQRPSSEPKSLDLSGGHESLRLTVPSFSSTKQHQATADRLHGVEEEETQTGKQTPLMGRSISCGGGTVRRTGIDRGLDPLSLMATGVLQEGDQEISGPPTARRDLAEEIEMYMHNGSSPLSSRTSSTNLQNPSSPLFRPASSPRDSPRPTTTPHSNAQLPLPAKPKDKLRPSPSLPLGLCTKDRERPSSLVSPSSPTPSSSSFSMDSLFSPSLDIFKSSVISAGKGVAEKASRFYSRLSSQTSFTQETNCDWISVSSLTSGEADCSSLLDNDPCLDPDGFVSPHHGSVSRLRRSPVVGHTNLGSPSNPDRVFRHNSFSGGLALPSKIPRTPDSSPDASRFQPTPNYSMEVLMSSSSLCKTCDCLVYDEEIMAGWTGNDSNLNSSCPFCGTAFLPFLNVEIKDLRLQSSCLTHTHTHTHTNTTFDSCDLLKQIPSVSPRDAGPAEVTVPYLSPLVLWKEMESLLVNEGDEAISSPTVVDQHPIVFWNLVWYFRRLELPSNLPALILASQHCSHGDQTPQSVSSEDSKQVLVRIMWDNLKLHKDKDQPCYVLWNTHCATSLVRSGLCEEGQLFTVELLQGFVRSIKKSDVYQPMSQIIQLLGPELGFKRQRSLYRDLLFLALVALGKNNININAFDREYKLAYDRLNHGQVKLTHNCDRPPGAGVMECRRTFGEPSL</sequence>
<evidence type="ECO:0000256" key="1">
    <source>
        <dbReference type="ARBA" id="ARBA00022658"/>
    </source>
</evidence>
<reference evidence="6" key="3">
    <citation type="submission" date="2025-09" db="UniProtKB">
        <authorList>
            <consortium name="Ensembl"/>
        </authorList>
    </citation>
    <scope>IDENTIFICATION</scope>
</reference>
<organism evidence="6 7">
    <name type="scientific">Gasterosteus aculeatus aculeatus</name>
    <name type="common">three-spined stickleback</name>
    <dbReference type="NCBI Taxonomy" id="481459"/>
    <lineage>
        <taxon>Eukaryota</taxon>
        <taxon>Metazoa</taxon>
        <taxon>Chordata</taxon>
        <taxon>Craniata</taxon>
        <taxon>Vertebrata</taxon>
        <taxon>Euteleostomi</taxon>
        <taxon>Actinopterygii</taxon>
        <taxon>Neopterygii</taxon>
        <taxon>Teleostei</taxon>
        <taxon>Neoteleostei</taxon>
        <taxon>Acanthomorphata</taxon>
        <taxon>Eupercaria</taxon>
        <taxon>Perciformes</taxon>
        <taxon>Cottioidei</taxon>
        <taxon>Gasterosteales</taxon>
        <taxon>Gasterosteidae</taxon>
        <taxon>Gasterosteus</taxon>
    </lineage>
</organism>
<feature type="compositionally biased region" description="Low complexity" evidence="3">
    <location>
        <begin position="1082"/>
        <end position="1097"/>
    </location>
</feature>
<dbReference type="Gene3D" id="3.40.50.11500">
    <property type="match status" value="1"/>
</dbReference>
<keyword evidence="7" id="KW-1185">Reference proteome</keyword>
<dbReference type="InterPro" id="IPR037516">
    <property type="entry name" value="Tripartite_DENN"/>
</dbReference>
<dbReference type="Pfam" id="PF03455">
    <property type="entry name" value="dDENN"/>
    <property type="match status" value="1"/>
</dbReference>
<feature type="domain" description="MABP" evidence="5">
    <location>
        <begin position="41"/>
        <end position="164"/>
    </location>
</feature>
<feature type="region of interest" description="Disordered" evidence="3">
    <location>
        <begin position="858"/>
        <end position="1011"/>
    </location>
</feature>
<dbReference type="SMART" id="SM00801">
    <property type="entry name" value="dDENN"/>
    <property type="match status" value="1"/>
</dbReference>
<evidence type="ECO:0000259" key="5">
    <source>
        <dbReference type="PROSITE" id="PS51498"/>
    </source>
</evidence>
<feature type="compositionally biased region" description="Polar residues" evidence="3">
    <location>
        <begin position="969"/>
        <end position="979"/>
    </location>
</feature>
<dbReference type="GO" id="GO:0032483">
    <property type="term" value="P:regulation of Rab protein signal transduction"/>
    <property type="evidence" value="ECO:0007669"/>
    <property type="project" value="TreeGrafter"/>
</dbReference>
<protein>
    <submittedName>
        <fullName evidence="6">DENN/MADD domain containing 4A</fullName>
    </submittedName>
</protein>
<feature type="compositionally biased region" description="Basic and acidic residues" evidence="3">
    <location>
        <begin position="941"/>
        <end position="954"/>
    </location>
</feature>
<dbReference type="Gene3D" id="2.100.10.50">
    <property type="match status" value="2"/>
</dbReference>
<dbReference type="GeneTree" id="ENSGT00940000155836"/>
<feature type="compositionally biased region" description="Basic and acidic residues" evidence="3">
    <location>
        <begin position="923"/>
        <end position="932"/>
    </location>
</feature>
<dbReference type="Proteomes" id="UP000007635">
    <property type="component" value="Chromosome XIX"/>
</dbReference>
<dbReference type="PROSITE" id="PS50211">
    <property type="entry name" value="DENN"/>
    <property type="match status" value="1"/>
</dbReference>
<dbReference type="InterPro" id="IPR002885">
    <property type="entry name" value="PPR_rpt"/>
</dbReference>